<dbReference type="PROSITE" id="PS00622">
    <property type="entry name" value="HTH_LUXR_1"/>
    <property type="match status" value="1"/>
</dbReference>
<dbReference type="EMBL" id="JANUGX010000026">
    <property type="protein sequence ID" value="MCS0591382.1"/>
    <property type="molecule type" value="Genomic_DNA"/>
</dbReference>
<evidence type="ECO:0000313" key="5">
    <source>
        <dbReference type="EMBL" id="MCS0591382.1"/>
    </source>
</evidence>
<accession>A0ABT2AB53</accession>
<feature type="domain" description="HTH luxR-type" evidence="4">
    <location>
        <begin position="244"/>
        <end position="308"/>
    </location>
</feature>
<proteinExistence type="predicted"/>
<dbReference type="CDD" id="cd06170">
    <property type="entry name" value="LuxR_C_like"/>
    <property type="match status" value="1"/>
</dbReference>
<dbReference type="InterPro" id="IPR016032">
    <property type="entry name" value="Sig_transdc_resp-reg_C-effctor"/>
</dbReference>
<protein>
    <submittedName>
        <fullName evidence="5">LuxR C-terminal-related transcriptional regulator</fullName>
    </submittedName>
</protein>
<evidence type="ECO:0000256" key="3">
    <source>
        <dbReference type="ARBA" id="ARBA00023163"/>
    </source>
</evidence>
<dbReference type="Proteomes" id="UP001205560">
    <property type="component" value="Unassembled WGS sequence"/>
</dbReference>
<dbReference type="InterPro" id="IPR036388">
    <property type="entry name" value="WH-like_DNA-bd_sf"/>
</dbReference>
<evidence type="ECO:0000256" key="1">
    <source>
        <dbReference type="ARBA" id="ARBA00023015"/>
    </source>
</evidence>
<evidence type="ECO:0000313" key="6">
    <source>
        <dbReference type="Proteomes" id="UP001205560"/>
    </source>
</evidence>
<dbReference type="SMART" id="SM00421">
    <property type="entry name" value="HTH_LUXR"/>
    <property type="match status" value="1"/>
</dbReference>
<dbReference type="Pfam" id="PF00196">
    <property type="entry name" value="GerE"/>
    <property type="match status" value="1"/>
</dbReference>
<keyword evidence="3" id="KW-0804">Transcription</keyword>
<reference evidence="5 6" key="1">
    <citation type="submission" date="2022-08" db="EMBL/GenBank/DDBJ databases">
        <title>Reclassification of Massilia species as members of the genera Telluria, Duganella, Pseudoduganella, Mokoshia gen. nov. and Zemynaea gen. nov. using orthogonal and non-orthogonal genome-based approaches.</title>
        <authorList>
            <person name="Bowman J.P."/>
        </authorList>
    </citation>
    <scope>NUCLEOTIDE SEQUENCE [LARGE SCALE GENOMIC DNA]</scope>
    <source>
        <strain evidence="5 6">LMG 28164</strain>
    </source>
</reference>
<organism evidence="5 6">
    <name type="scientific">Massilia norwichensis</name>
    <dbReference type="NCBI Taxonomy" id="1442366"/>
    <lineage>
        <taxon>Bacteria</taxon>
        <taxon>Pseudomonadati</taxon>
        <taxon>Pseudomonadota</taxon>
        <taxon>Betaproteobacteria</taxon>
        <taxon>Burkholderiales</taxon>
        <taxon>Oxalobacteraceae</taxon>
        <taxon>Telluria group</taxon>
        <taxon>Massilia</taxon>
    </lineage>
</organism>
<dbReference type="RefSeq" id="WP_258847151.1">
    <property type="nucleotide sequence ID" value="NZ_JANUGX010000026.1"/>
</dbReference>
<dbReference type="PANTHER" id="PTHR44688">
    <property type="entry name" value="DNA-BINDING TRANSCRIPTIONAL ACTIVATOR DEVR_DOSR"/>
    <property type="match status" value="1"/>
</dbReference>
<keyword evidence="1" id="KW-0805">Transcription regulation</keyword>
<dbReference type="PANTHER" id="PTHR44688:SF16">
    <property type="entry name" value="DNA-BINDING TRANSCRIPTIONAL ACTIVATOR DEVR_DOSR"/>
    <property type="match status" value="1"/>
</dbReference>
<dbReference type="SUPFAM" id="SSF46894">
    <property type="entry name" value="C-terminal effector domain of the bipartite response regulators"/>
    <property type="match status" value="1"/>
</dbReference>
<dbReference type="PRINTS" id="PR00038">
    <property type="entry name" value="HTHLUXR"/>
</dbReference>
<keyword evidence="6" id="KW-1185">Reference proteome</keyword>
<comment type="caution">
    <text evidence="5">The sequence shown here is derived from an EMBL/GenBank/DDBJ whole genome shotgun (WGS) entry which is preliminary data.</text>
</comment>
<dbReference type="InterPro" id="IPR000792">
    <property type="entry name" value="Tscrpt_reg_LuxR_C"/>
</dbReference>
<evidence type="ECO:0000259" key="4">
    <source>
        <dbReference type="PROSITE" id="PS50043"/>
    </source>
</evidence>
<dbReference type="PROSITE" id="PS50043">
    <property type="entry name" value="HTH_LUXR_2"/>
    <property type="match status" value="1"/>
</dbReference>
<gene>
    <name evidence="5" type="ORF">NX782_19520</name>
</gene>
<dbReference type="Gene3D" id="1.10.10.10">
    <property type="entry name" value="Winged helix-like DNA-binding domain superfamily/Winged helix DNA-binding domain"/>
    <property type="match status" value="1"/>
</dbReference>
<evidence type="ECO:0000256" key="2">
    <source>
        <dbReference type="ARBA" id="ARBA00023125"/>
    </source>
</evidence>
<sequence length="308" mass="33486">MSERSLFALYTAAQDLAPVEFAEVAFGVVRKVLPVHSGMFGHGTFEAAGRARILSLHRHDVPLERVRDRENLPDGDPAILNSLSNGGRTVHTCSRDYAHDPSFERYIRRYDSWNVFTLTPGVPFGTLTDAVTLWAGALKRSVDPARLARRGDEVLPHLLLANSINRRLHTGDPGPACAVAATDGVLLSASPAAYQLLDAAWPNWRPPHVPEALMDALKARGRFSAGSLSATATLSGNFMFVRLQRRAAPTLSAAEWRVATMAVAGATYKEIAIEFSVSPSTVRNQLHAVYVKLGLRNKTELAQVLADA</sequence>
<name>A0ABT2AB53_9BURK</name>
<keyword evidence="2" id="KW-0238">DNA-binding</keyword>